<reference evidence="1 2" key="1">
    <citation type="submission" date="2024-09" db="EMBL/GenBank/DDBJ databases">
        <authorList>
            <person name="Sun Q."/>
            <person name="Mori K."/>
        </authorList>
    </citation>
    <scope>NUCLEOTIDE SEQUENCE [LARGE SCALE GENOMIC DNA]</scope>
    <source>
        <strain evidence="1 2">JCM 13503</strain>
    </source>
</reference>
<dbReference type="Proteomes" id="UP001589733">
    <property type="component" value="Unassembled WGS sequence"/>
</dbReference>
<evidence type="ECO:0000313" key="1">
    <source>
        <dbReference type="EMBL" id="MFB9994374.1"/>
    </source>
</evidence>
<dbReference type="EMBL" id="JBHLYR010000060">
    <property type="protein sequence ID" value="MFB9994374.1"/>
    <property type="molecule type" value="Genomic_DNA"/>
</dbReference>
<evidence type="ECO:0000313" key="2">
    <source>
        <dbReference type="Proteomes" id="UP001589733"/>
    </source>
</evidence>
<keyword evidence="2" id="KW-1185">Reference proteome</keyword>
<protein>
    <submittedName>
        <fullName evidence="1">Uncharacterized protein</fullName>
    </submittedName>
</protein>
<accession>A0ABV6B3P3</accession>
<dbReference type="RefSeq" id="WP_380015003.1">
    <property type="nucleotide sequence ID" value="NZ_JBHLYR010000060.1"/>
</dbReference>
<gene>
    <name evidence="1" type="ORF">ACFFLM_20660</name>
</gene>
<proteinExistence type="predicted"/>
<sequence>MPLTLAALRRSLHEMDAAELRSVIETLFQASTANKNLLAALLDNDTSELRAKAEAEIGRAFSLGRRRPTLKTSGARAAIAAYAKVAAPLEVLTLQLQFVRAGLDCWNVSGGPDTLLDSLASMWNSALKQAGGLPPETRPWAQLEAVNALLREYGMGGLAALDAGLDEDGSGS</sequence>
<name>A0ABV6B3P3_9DEIO</name>
<organism evidence="1 2">
    <name type="scientific">Deinococcus oregonensis</name>
    <dbReference type="NCBI Taxonomy" id="1805970"/>
    <lineage>
        <taxon>Bacteria</taxon>
        <taxon>Thermotogati</taxon>
        <taxon>Deinococcota</taxon>
        <taxon>Deinococci</taxon>
        <taxon>Deinococcales</taxon>
        <taxon>Deinococcaceae</taxon>
        <taxon>Deinococcus</taxon>
    </lineage>
</organism>
<comment type="caution">
    <text evidence="1">The sequence shown here is derived from an EMBL/GenBank/DDBJ whole genome shotgun (WGS) entry which is preliminary data.</text>
</comment>